<dbReference type="InterPro" id="IPR003593">
    <property type="entry name" value="AAA+_ATPase"/>
</dbReference>
<dbReference type="Gene3D" id="2.30.30.940">
    <property type="match status" value="1"/>
</dbReference>
<gene>
    <name evidence="3" type="ORF">D1614_05005</name>
</gene>
<dbReference type="AlphaFoldDB" id="A0A399T1C1"/>
<dbReference type="CDD" id="cd18809">
    <property type="entry name" value="SF1_C_RecD"/>
    <property type="match status" value="1"/>
</dbReference>
<keyword evidence="3" id="KW-0378">Hydrolase</keyword>
<proteinExistence type="predicted"/>
<accession>A0A399T1C1</accession>
<comment type="caution">
    <text evidence="3">The sequence shown here is derived from an EMBL/GenBank/DDBJ whole genome shotgun (WGS) entry which is preliminary data.</text>
</comment>
<dbReference type="InterPro" id="IPR027417">
    <property type="entry name" value="P-loop_NTPase"/>
</dbReference>
<dbReference type="GO" id="GO:0003678">
    <property type="term" value="F:DNA helicase activity"/>
    <property type="evidence" value="ECO:0007669"/>
    <property type="project" value="InterPro"/>
</dbReference>
<dbReference type="Gene3D" id="3.40.50.300">
    <property type="entry name" value="P-loop containing nucleotide triphosphate hydrolases"/>
    <property type="match status" value="1"/>
</dbReference>
<dbReference type="SUPFAM" id="SSF52540">
    <property type="entry name" value="P-loop containing nucleoside triphosphate hydrolases"/>
    <property type="match status" value="2"/>
</dbReference>
<feature type="transmembrane region" description="Helical" evidence="1">
    <location>
        <begin position="46"/>
        <end position="68"/>
    </location>
</feature>
<dbReference type="GO" id="GO:0000166">
    <property type="term" value="F:nucleotide binding"/>
    <property type="evidence" value="ECO:0007669"/>
    <property type="project" value="InterPro"/>
</dbReference>
<keyword evidence="4" id="KW-1185">Reference proteome</keyword>
<dbReference type="PANTHER" id="PTHR47642">
    <property type="entry name" value="ATP-DEPENDENT DNA HELICASE"/>
    <property type="match status" value="1"/>
</dbReference>
<feature type="domain" description="HRDC" evidence="2">
    <location>
        <begin position="621"/>
        <end position="701"/>
    </location>
</feature>
<dbReference type="InterPro" id="IPR029491">
    <property type="entry name" value="Helicase_HTH"/>
</dbReference>
<name>A0A399T1C1_9BACT</name>
<dbReference type="Proteomes" id="UP000265926">
    <property type="component" value="Unassembled WGS sequence"/>
</dbReference>
<dbReference type="Pfam" id="PF14493">
    <property type="entry name" value="HTH_40"/>
    <property type="match status" value="1"/>
</dbReference>
<evidence type="ECO:0000313" key="3">
    <source>
        <dbReference type="EMBL" id="RIJ50106.1"/>
    </source>
</evidence>
<organism evidence="3 4">
    <name type="scientific">Maribellus luteus</name>
    <dbReference type="NCBI Taxonomy" id="2305463"/>
    <lineage>
        <taxon>Bacteria</taxon>
        <taxon>Pseudomonadati</taxon>
        <taxon>Bacteroidota</taxon>
        <taxon>Bacteroidia</taxon>
        <taxon>Marinilabiliales</taxon>
        <taxon>Prolixibacteraceae</taxon>
        <taxon>Maribellus</taxon>
    </lineage>
</organism>
<dbReference type="PROSITE" id="PS50967">
    <property type="entry name" value="HRDC"/>
    <property type="match status" value="1"/>
</dbReference>
<keyword evidence="3" id="KW-0067">ATP-binding</keyword>
<keyword evidence="1" id="KW-0472">Membrane</keyword>
<dbReference type="GO" id="GO:0000723">
    <property type="term" value="P:telomere maintenance"/>
    <property type="evidence" value="ECO:0007669"/>
    <property type="project" value="InterPro"/>
</dbReference>
<dbReference type="FunFam" id="3.40.50.300:FF:001498">
    <property type="entry name" value="ATP-dependent DNA helicase"/>
    <property type="match status" value="1"/>
</dbReference>
<evidence type="ECO:0000259" key="2">
    <source>
        <dbReference type="PROSITE" id="PS50967"/>
    </source>
</evidence>
<dbReference type="GO" id="GO:0006281">
    <property type="term" value="P:DNA repair"/>
    <property type="evidence" value="ECO:0007669"/>
    <property type="project" value="InterPro"/>
</dbReference>
<dbReference type="Gene3D" id="1.10.10.1390">
    <property type="entry name" value="ATP-dependent DNA helicase RecQ"/>
    <property type="match status" value="1"/>
</dbReference>
<evidence type="ECO:0000313" key="4">
    <source>
        <dbReference type="Proteomes" id="UP000265926"/>
    </source>
</evidence>
<keyword evidence="3" id="KW-0547">Nucleotide-binding</keyword>
<dbReference type="InterPro" id="IPR010997">
    <property type="entry name" value="HRDC-like_sf"/>
</dbReference>
<dbReference type="GO" id="GO:0003676">
    <property type="term" value="F:nucleic acid binding"/>
    <property type="evidence" value="ECO:0007669"/>
    <property type="project" value="InterPro"/>
</dbReference>
<dbReference type="Pfam" id="PF00570">
    <property type="entry name" value="HRDC"/>
    <property type="match status" value="1"/>
</dbReference>
<dbReference type="RefSeq" id="WP_119436793.1">
    <property type="nucleotide sequence ID" value="NZ_QWGR01000002.1"/>
</dbReference>
<dbReference type="SUPFAM" id="SSF47819">
    <property type="entry name" value="HRDC-like"/>
    <property type="match status" value="1"/>
</dbReference>
<dbReference type="PANTHER" id="PTHR47642:SF5">
    <property type="entry name" value="ATP-DEPENDENT DNA HELICASE"/>
    <property type="match status" value="1"/>
</dbReference>
<dbReference type="InterPro" id="IPR002121">
    <property type="entry name" value="HRDC_dom"/>
</dbReference>
<keyword evidence="3" id="KW-0347">Helicase</keyword>
<dbReference type="OrthoDB" id="9763659at2"/>
<protein>
    <submittedName>
        <fullName evidence="3">Helicase</fullName>
    </submittedName>
</protein>
<keyword evidence="1" id="KW-1133">Transmembrane helix</keyword>
<dbReference type="Pfam" id="PF05970">
    <property type="entry name" value="PIF1"/>
    <property type="match status" value="1"/>
</dbReference>
<dbReference type="InterPro" id="IPR010285">
    <property type="entry name" value="DNA_helicase_pif1-like_DEAD"/>
</dbReference>
<dbReference type="Gene3D" id="1.10.150.80">
    <property type="entry name" value="HRDC domain"/>
    <property type="match status" value="1"/>
</dbReference>
<sequence length="816" mass="93028">MQTNKQLELAFDFIQYTGQNVFLTGKAGTGKTTFLKNLKLRSPKRMIVVAPTGVAAINAGGVTIHSFFQLNFGPQIGQPGEDSRQMRFSKEKINIIRSLDLLVIDEISMVRADVLDAIDRVMRRFRNRQKAFGGAQVLMIGDLQQLAPVVKRDEWELLRAEYNTVYFFSSKALRETSYVSIELTQVFRQQDDKFISILNKVRENLLDEAARTELNSRCNPHFKPTDEEGYITLCTHNAQAQRMNEHKLRSLSSGEQTFDARIEGNFPEYSFPTEASLRLKEGAQVMFVKNDPEAEKRFFNGKIGRITSFDEDTVRVQCPGEEDEIEVTSLLWENVKYTIDKDTSEIKEEVEGSFSQIPLKLAWAITIHKSQGLTFDKAIIDAEASFAHGQVYVALSRCRTLDGLVLRTPIAGHSIISDKTVNGFIQEVEANPPGEKELEVAKQAFQREQLGELFRFYREMYLVNQILKTIDENAGSFTQPVINGFREMKSLIQNELIEVAEKFQIQIDQYLKANPDVGKNEKLDERIKKAADYFETKVQAIIVDALDELDLEVDNRALRKQITGRADDLKAEALIKLAAYAVCKEGFSVKEIMEARAHVLIDTASVKRKASKAKEVLSSEHIPHPDLYNHLRAWRYEKSVAEGIPPYMIFAQRSLLELVHYLPVDKASLKLINGMGPKKIEQFGAEIIEEIRGYCEENHIDRGEIPLKENPKKEKKPKVDTKKVSMEMFQSGKTVAEIAKERAYTENTIEGHLAHFVKTGELDVFQFLTKEKLEKMLEYFKNTKERNLTPAREALGNEFSYGDLRIGLSYLESRKD</sequence>
<dbReference type="SMART" id="SM00382">
    <property type="entry name" value="AAA"/>
    <property type="match status" value="1"/>
</dbReference>
<dbReference type="SMART" id="SM00341">
    <property type="entry name" value="HRDC"/>
    <property type="match status" value="1"/>
</dbReference>
<dbReference type="InterPro" id="IPR051055">
    <property type="entry name" value="PIF1_helicase"/>
</dbReference>
<dbReference type="EMBL" id="QWGR01000002">
    <property type="protein sequence ID" value="RIJ50106.1"/>
    <property type="molecule type" value="Genomic_DNA"/>
</dbReference>
<evidence type="ECO:0000256" key="1">
    <source>
        <dbReference type="SAM" id="Phobius"/>
    </source>
</evidence>
<keyword evidence="1" id="KW-0812">Transmembrane</keyword>
<dbReference type="InterPro" id="IPR044876">
    <property type="entry name" value="HRDC_dom_sf"/>
</dbReference>
<reference evidence="3 4" key="1">
    <citation type="submission" date="2018-08" db="EMBL/GenBank/DDBJ databases">
        <title>Pallidiluteibacterium maritimus gen. nov., sp. nov., isolated from coastal sediment.</title>
        <authorList>
            <person name="Zhou L.Y."/>
        </authorList>
    </citation>
    <scope>NUCLEOTIDE SEQUENCE [LARGE SCALE GENOMIC DNA]</scope>
    <source>
        <strain evidence="3 4">XSD2</strain>
    </source>
</reference>